<feature type="domain" description="DUF5683" evidence="1">
    <location>
        <begin position="1"/>
        <end position="130"/>
    </location>
</feature>
<dbReference type="InterPro" id="IPR043738">
    <property type="entry name" value="DUF5683"/>
</dbReference>
<evidence type="ECO:0000313" key="3">
    <source>
        <dbReference type="Proteomes" id="UP001202248"/>
    </source>
</evidence>
<gene>
    <name evidence="2" type="ORF">MKP09_16425</name>
</gene>
<evidence type="ECO:0000313" key="2">
    <source>
        <dbReference type="EMBL" id="MCH5599384.1"/>
    </source>
</evidence>
<name>A0ABS9SLX5_9BACT</name>
<organism evidence="2 3">
    <name type="scientific">Niabella ginsengisoli</name>
    <dbReference type="NCBI Taxonomy" id="522298"/>
    <lineage>
        <taxon>Bacteria</taxon>
        <taxon>Pseudomonadati</taxon>
        <taxon>Bacteroidota</taxon>
        <taxon>Chitinophagia</taxon>
        <taxon>Chitinophagales</taxon>
        <taxon>Chitinophagaceae</taxon>
        <taxon>Niabella</taxon>
    </lineage>
</organism>
<dbReference type="EMBL" id="JAKWBL010000003">
    <property type="protein sequence ID" value="MCH5599384.1"/>
    <property type="molecule type" value="Genomic_DNA"/>
</dbReference>
<evidence type="ECO:0000259" key="1">
    <source>
        <dbReference type="Pfam" id="PF18935"/>
    </source>
</evidence>
<protein>
    <submittedName>
        <fullName evidence="2">DUF5683 domain-containing protein</fullName>
    </submittedName>
</protein>
<dbReference type="Pfam" id="PF18935">
    <property type="entry name" value="DUF5683"/>
    <property type="match status" value="1"/>
</dbReference>
<accession>A0ABS9SLX5</accession>
<keyword evidence="3" id="KW-1185">Reference proteome</keyword>
<comment type="caution">
    <text evidence="2">The sequence shown here is derived from an EMBL/GenBank/DDBJ whole genome shotgun (WGS) entry which is preliminary data.</text>
</comment>
<proteinExistence type="predicted"/>
<dbReference type="Proteomes" id="UP001202248">
    <property type="component" value="Unassembled WGS sequence"/>
</dbReference>
<reference evidence="2 3" key="1">
    <citation type="submission" date="2022-02" db="EMBL/GenBank/DDBJ databases">
        <authorList>
            <person name="Min J."/>
        </authorList>
    </citation>
    <scope>NUCLEOTIDE SEQUENCE [LARGE SCALE GENOMIC DNA]</scope>
    <source>
        <strain evidence="2 3">GR10-1</strain>
    </source>
</reference>
<sequence length="138" mass="15497">MPIVYAALGATGGIFVNNLTWYNRTKYAYKIAIAIQNNQDSVSASSGTYMKVDEQLRRVFFENGVEAEGIRTNRDYYRKNVDYAAIYFIIAWALNVVDATVDAHLSSFDISPDLSFKIQPGYSEMARTAGLSFVVRVK</sequence>